<keyword evidence="2" id="KW-0614">Plasmid</keyword>
<sequence>MALGKRWLGCMLIGVGLMLFGISRQHWQEWAGIAILSGGIVLVLPNRIIGRPVR</sequence>
<evidence type="ECO:0000313" key="3">
    <source>
        <dbReference type="Proteomes" id="UP000000343"/>
    </source>
</evidence>
<dbReference type="EMBL" id="CP002485">
    <property type="protein sequence ID" value="ADW71551.1"/>
    <property type="molecule type" value="Genomic_DNA"/>
</dbReference>
<gene>
    <name evidence="2" type="ordered locus">AciX9_4621</name>
</gene>
<keyword evidence="1" id="KW-0472">Membrane</keyword>
<geneLocation type="plasmid" evidence="2 3">
    <name>pACIX905</name>
</geneLocation>
<keyword evidence="1" id="KW-1133">Transmembrane helix</keyword>
<evidence type="ECO:0000313" key="2">
    <source>
        <dbReference type="EMBL" id="ADW71551.1"/>
    </source>
</evidence>
<organism evidence="3">
    <name type="scientific">Granulicella tundricola (strain ATCC BAA-1859 / DSM 23138 / MP5ACTX9)</name>
    <dbReference type="NCBI Taxonomy" id="1198114"/>
    <lineage>
        <taxon>Bacteria</taxon>
        <taxon>Pseudomonadati</taxon>
        <taxon>Acidobacteriota</taxon>
        <taxon>Terriglobia</taxon>
        <taxon>Terriglobales</taxon>
        <taxon>Acidobacteriaceae</taxon>
        <taxon>Granulicella</taxon>
    </lineage>
</organism>
<keyword evidence="1" id="KW-0812">Transmembrane</keyword>
<evidence type="ECO:0000256" key="1">
    <source>
        <dbReference type="SAM" id="Phobius"/>
    </source>
</evidence>
<dbReference type="Proteomes" id="UP000000343">
    <property type="component" value="Plasmid pACIX905"/>
</dbReference>
<feature type="transmembrane region" description="Helical" evidence="1">
    <location>
        <begin position="7"/>
        <end position="24"/>
    </location>
</feature>
<dbReference type="KEGG" id="acm:AciX9_4621"/>
<accession>E8X7W7</accession>
<proteinExistence type="predicted"/>
<dbReference type="HOGENOM" id="CLU_3043938_0_0_0"/>
<feature type="transmembrane region" description="Helical" evidence="1">
    <location>
        <begin position="30"/>
        <end position="49"/>
    </location>
</feature>
<protein>
    <submittedName>
        <fullName evidence="2">Uncharacterized protein</fullName>
    </submittedName>
</protein>
<dbReference type="AlphaFoldDB" id="E8X7W7"/>
<keyword evidence="3" id="KW-1185">Reference proteome</keyword>
<reference evidence="3" key="1">
    <citation type="submission" date="2011-01" db="EMBL/GenBank/DDBJ databases">
        <title>Complete sequence of plasmid5 of Acidobacterium sp. MP5ACTX9.</title>
        <authorList>
            <consortium name="US DOE Joint Genome Institute"/>
            <person name="Lucas S."/>
            <person name="Copeland A."/>
            <person name="Lapidus A."/>
            <person name="Cheng J.-F."/>
            <person name="Goodwin L."/>
            <person name="Pitluck S."/>
            <person name="Teshima H."/>
            <person name="Detter J.C."/>
            <person name="Han C."/>
            <person name="Tapia R."/>
            <person name="Land M."/>
            <person name="Hauser L."/>
            <person name="Kyrpides N."/>
            <person name="Ivanova N."/>
            <person name="Ovchinnikova G."/>
            <person name="Pagani I."/>
            <person name="Rawat S.R."/>
            <person name="Mannisto M."/>
            <person name="Haggblom M.M."/>
            <person name="Woyke T."/>
        </authorList>
    </citation>
    <scope>NUCLEOTIDE SEQUENCE [LARGE SCALE GENOMIC DNA]</scope>
    <source>
        <strain evidence="3">MP5ACTX9</strain>
        <plasmid evidence="3">Plasmid pACIX905</plasmid>
    </source>
</reference>
<name>E8X7W7_GRATM</name>